<keyword evidence="5" id="KW-1185">Reference proteome</keyword>
<dbReference type="EMBL" id="JAATJS010000009">
    <property type="protein sequence ID" value="NIX78429.1"/>
    <property type="molecule type" value="Genomic_DNA"/>
</dbReference>
<name>A0ABX0VF08_9HYPH</name>
<dbReference type="InterPro" id="IPR011050">
    <property type="entry name" value="Pectin_lyase_fold/virulence"/>
</dbReference>
<gene>
    <name evidence="4" type="ORF">HB375_17690</name>
</gene>
<evidence type="ECO:0000313" key="5">
    <source>
        <dbReference type="Proteomes" id="UP000707352"/>
    </source>
</evidence>
<sequence>MPLLAMVSATLLIGCSINTLSGSSAFADIMQVDGAVDGSTPISKTPFPILPINTLITKFTSYDGPFPYVLGTFTVNRTGSYLFTLATPSVENGIYLLNGMFSPSSAGTPSTDLSKFFAFSQNLGFSTIGIGLKAGVQYSYLAIFSPGSSPFTFTLKGPACIALGSDNCWIDASKPFFTETDGEAEGEVIVFDGGTLSPSTTTVLTQPVTLRASGGVIDATSATSVTLSGDISGAGHLAIKGGNTVVLTGTNTYTGGTTISASTVIGSATSFGTGRIRNDGVLIFDQTADGTLSNVMLGTGSLTKRGKGRLELSGKSSLLGPTKIEAGELAVNGALRGSIITVAKGAQLSGDGVIEGFVAQAGSTISPGNSIGKLTTRGDVRLQRGSTYHVELGDYGQSDLISAAGTITLLKAKLKLTLSENGEYQTSVPYKILTSKSGIRGRFGATNEGSFAFVTPTLQYAAKDVFVTLERKSGFPGLTFASVGLTKNQINTANAVEALGEGNRLFNTVLVTNVSDARKAFDSLSGEVHGSSVISSYDNARVVRDTLLSHLRQPSGTSAGKADASASSIELWGEGFGSWGRVRSNGNAASLDASIGGFILGAETLVNQNYRLGFAGGLTRNSFDIDARSSSGSNEAIFGTFYGTGKWDAINLRLGAAYAHNDIDTARSVTYPGFDDVAKASIDGASLQAFGELGYRFAWDRVQIEPFIGASVMKLEADRFFESGGAAALLGRSRTYELGTSTLALQAEMQLSDNLPLIARGMIGWRRTYGEVTPSALLVFPGAGSTFSVSGLLIDRDALVAEAGLDWKATSDISLGASYSGQIGSQAQDHAFKGNFIWKF</sequence>
<dbReference type="Pfam" id="PF12951">
    <property type="entry name" value="PATR"/>
    <property type="match status" value="2"/>
</dbReference>
<dbReference type="Proteomes" id="UP000707352">
    <property type="component" value="Unassembled WGS sequence"/>
</dbReference>
<feature type="chain" id="PRO_5045381979" evidence="2">
    <location>
        <begin position="28"/>
        <end position="840"/>
    </location>
</feature>
<dbReference type="Pfam" id="PF03797">
    <property type="entry name" value="Autotransporter"/>
    <property type="match status" value="1"/>
</dbReference>
<organism evidence="4 5">
    <name type="scientific">Microvirga terricola</name>
    <dbReference type="NCBI Taxonomy" id="2719797"/>
    <lineage>
        <taxon>Bacteria</taxon>
        <taxon>Pseudomonadati</taxon>
        <taxon>Pseudomonadota</taxon>
        <taxon>Alphaproteobacteria</taxon>
        <taxon>Hyphomicrobiales</taxon>
        <taxon>Methylobacteriaceae</taxon>
        <taxon>Microvirga</taxon>
    </lineage>
</organism>
<dbReference type="PROSITE" id="PS51208">
    <property type="entry name" value="AUTOTRANSPORTER"/>
    <property type="match status" value="1"/>
</dbReference>
<dbReference type="InterPro" id="IPR013425">
    <property type="entry name" value="Autotrns_rpt"/>
</dbReference>
<evidence type="ECO:0000313" key="4">
    <source>
        <dbReference type="EMBL" id="NIX78429.1"/>
    </source>
</evidence>
<dbReference type="InterPro" id="IPR005546">
    <property type="entry name" value="Autotransporte_beta"/>
</dbReference>
<keyword evidence="1 2" id="KW-0732">Signal</keyword>
<reference evidence="4 5" key="1">
    <citation type="submission" date="2020-03" db="EMBL/GenBank/DDBJ databases">
        <title>The genome sequence of Microvirga sp. c23x22.</title>
        <authorList>
            <person name="Zhang X."/>
        </authorList>
    </citation>
    <scope>NUCLEOTIDE SEQUENCE [LARGE SCALE GENOMIC DNA]</scope>
    <source>
        <strain evidence="5">c23x22</strain>
    </source>
</reference>
<evidence type="ECO:0000256" key="2">
    <source>
        <dbReference type="SAM" id="SignalP"/>
    </source>
</evidence>
<comment type="caution">
    <text evidence="4">The sequence shown here is derived from an EMBL/GenBank/DDBJ whole genome shotgun (WGS) entry which is preliminary data.</text>
</comment>
<dbReference type="InterPro" id="IPR012332">
    <property type="entry name" value="Autotransporter_pectin_lyase_C"/>
</dbReference>
<evidence type="ECO:0000259" key="3">
    <source>
        <dbReference type="PROSITE" id="PS51208"/>
    </source>
</evidence>
<dbReference type="Gene3D" id="2.160.20.20">
    <property type="match status" value="1"/>
</dbReference>
<dbReference type="SUPFAM" id="SSF51126">
    <property type="entry name" value="Pectin lyase-like"/>
    <property type="match status" value="1"/>
</dbReference>
<dbReference type="InterPro" id="IPR036709">
    <property type="entry name" value="Autotransporte_beta_dom_sf"/>
</dbReference>
<dbReference type="Gene3D" id="2.40.128.130">
    <property type="entry name" value="Autotransporter beta-domain"/>
    <property type="match status" value="1"/>
</dbReference>
<proteinExistence type="predicted"/>
<dbReference type="RefSeq" id="WP_167674428.1">
    <property type="nucleotide sequence ID" value="NZ_JAATJS010000009.1"/>
</dbReference>
<protein>
    <submittedName>
        <fullName evidence="4">Autotransporter domain-containing protein</fullName>
    </submittedName>
</protein>
<feature type="signal peptide" evidence="2">
    <location>
        <begin position="1"/>
        <end position="27"/>
    </location>
</feature>
<evidence type="ECO:0000256" key="1">
    <source>
        <dbReference type="ARBA" id="ARBA00022729"/>
    </source>
</evidence>
<accession>A0ABX0VF08</accession>
<dbReference type="InterPro" id="IPR006315">
    <property type="entry name" value="OM_autotransptr_brl_dom"/>
</dbReference>
<dbReference type="SUPFAM" id="SSF103515">
    <property type="entry name" value="Autotransporter"/>
    <property type="match status" value="1"/>
</dbReference>
<feature type="domain" description="Autotransporter" evidence="3">
    <location>
        <begin position="564"/>
        <end position="840"/>
    </location>
</feature>
<dbReference type="NCBIfam" id="TIGR01414">
    <property type="entry name" value="autotrans_barl"/>
    <property type="match status" value="1"/>
</dbReference>
<dbReference type="SMART" id="SM00869">
    <property type="entry name" value="Autotransporter"/>
    <property type="match status" value="1"/>
</dbReference>
<dbReference type="NCBIfam" id="TIGR02601">
    <property type="entry name" value="autotrns_rpt"/>
    <property type="match status" value="1"/>
</dbReference>